<dbReference type="Gene3D" id="1.10.3210.10">
    <property type="entry name" value="Hypothetical protein af1432"/>
    <property type="match status" value="1"/>
</dbReference>
<reference evidence="3 4" key="1">
    <citation type="submission" date="2018-09" db="EMBL/GenBank/DDBJ databases">
        <title>Draft genome of Simplicispira sp. NY-02.</title>
        <authorList>
            <person name="Im W.T."/>
        </authorList>
    </citation>
    <scope>NUCLEOTIDE SEQUENCE [LARGE SCALE GENOMIC DNA]</scope>
    <source>
        <strain evidence="3 4">NY-02</strain>
    </source>
</reference>
<organism evidence="3 4">
    <name type="scientific">Simplicispira hankyongi</name>
    <dbReference type="NCBI Taxonomy" id="2315688"/>
    <lineage>
        <taxon>Bacteria</taxon>
        <taxon>Pseudomonadati</taxon>
        <taxon>Pseudomonadota</taxon>
        <taxon>Betaproteobacteria</taxon>
        <taxon>Burkholderiales</taxon>
        <taxon>Comamonadaceae</taxon>
        <taxon>Simplicispira</taxon>
    </lineage>
</organism>
<dbReference type="Pfam" id="PF11871">
    <property type="entry name" value="DUF3391"/>
    <property type="match status" value="1"/>
</dbReference>
<dbReference type="PROSITE" id="PS51832">
    <property type="entry name" value="HD_GYP"/>
    <property type="match status" value="1"/>
</dbReference>
<sequence length="452" mass="49900">MRESFAFCHPIIVSTLHVDVRRHYVNTSIEIPIDQLRVGMFIQLDLNWMQHPFPLGSFRIASQEQIDTVRSLGLPTVRYLPARSDPEFHRSSTEPVRSDDRTQAGTEEAQHNVRDEAAEQLKLQLLAQHAALSACDQQFLAATRTCLRVGSVADKQPLDARAQSEALVGRCVDGLLVNGDSVIRLLSEGVGERNALHPVNVMVLSLLLGKAQGAGPGDLRAIGLVALLHDIGKSRMPPHQWVRTKDMALGDLLGYQKHVGYSIDIGRRMELPAAVLDGIAQHHEMVDGSGFPMGLRGEAIGNAGRIVGLVNYYDRLCNPVHGVEALTPHEALSVIFAKCKTQFDSQVLGVFIRMMGVYPPGSVVQLVNDRYAIVVSVNSSRPLRPRVIVHDPAIPKEQALILDLETVPELGIRRSLKPTQLPREALDYLSPRKRICYFFERAVDAQGMKATP</sequence>
<dbReference type="AlphaFoldDB" id="A0A398CHJ0"/>
<dbReference type="SUPFAM" id="SSF109604">
    <property type="entry name" value="HD-domain/PDEase-like"/>
    <property type="match status" value="1"/>
</dbReference>
<evidence type="ECO:0000256" key="1">
    <source>
        <dbReference type="SAM" id="MobiDB-lite"/>
    </source>
</evidence>
<dbReference type="GO" id="GO:0008081">
    <property type="term" value="F:phosphoric diester hydrolase activity"/>
    <property type="evidence" value="ECO:0007669"/>
    <property type="project" value="UniProtKB-ARBA"/>
</dbReference>
<dbReference type="EMBL" id="QXJC01000001">
    <property type="protein sequence ID" value="RID99400.1"/>
    <property type="molecule type" value="Genomic_DNA"/>
</dbReference>
<dbReference type="Proteomes" id="UP000266302">
    <property type="component" value="Unassembled WGS sequence"/>
</dbReference>
<feature type="domain" description="HD-GYP" evidence="2">
    <location>
        <begin position="172"/>
        <end position="367"/>
    </location>
</feature>
<dbReference type="Pfam" id="PF13487">
    <property type="entry name" value="HD_5"/>
    <property type="match status" value="1"/>
</dbReference>
<evidence type="ECO:0000259" key="2">
    <source>
        <dbReference type="PROSITE" id="PS51832"/>
    </source>
</evidence>
<name>A0A398CHJ0_9BURK</name>
<evidence type="ECO:0000313" key="3">
    <source>
        <dbReference type="EMBL" id="RID99400.1"/>
    </source>
</evidence>
<dbReference type="InterPro" id="IPR003607">
    <property type="entry name" value="HD/PDEase_dom"/>
</dbReference>
<protein>
    <submittedName>
        <fullName evidence="3">HD-GYP domain-containing protein</fullName>
    </submittedName>
</protein>
<dbReference type="InterPro" id="IPR021812">
    <property type="entry name" value="DUF3391"/>
</dbReference>
<comment type="caution">
    <text evidence="3">The sequence shown here is derived from an EMBL/GenBank/DDBJ whole genome shotgun (WGS) entry which is preliminary data.</text>
</comment>
<dbReference type="PANTHER" id="PTHR43155:SF2">
    <property type="entry name" value="CYCLIC DI-GMP PHOSPHODIESTERASE PA4108"/>
    <property type="match status" value="1"/>
</dbReference>
<dbReference type="OrthoDB" id="9774747at2"/>
<dbReference type="CDD" id="cd00077">
    <property type="entry name" value="HDc"/>
    <property type="match status" value="1"/>
</dbReference>
<accession>A0A398CHJ0</accession>
<dbReference type="InterPro" id="IPR037522">
    <property type="entry name" value="HD_GYP_dom"/>
</dbReference>
<dbReference type="PANTHER" id="PTHR43155">
    <property type="entry name" value="CYCLIC DI-GMP PHOSPHODIESTERASE PA4108-RELATED"/>
    <property type="match status" value="1"/>
</dbReference>
<gene>
    <name evidence="3" type="ORF">D3F03_02970</name>
</gene>
<feature type="region of interest" description="Disordered" evidence="1">
    <location>
        <begin position="84"/>
        <end position="109"/>
    </location>
</feature>
<keyword evidence="4" id="KW-1185">Reference proteome</keyword>
<evidence type="ECO:0000313" key="4">
    <source>
        <dbReference type="Proteomes" id="UP000266302"/>
    </source>
</evidence>
<proteinExistence type="predicted"/>